<sequence>MSQYLLTGGFRWLDLNNLPDIHFISPTAKRGSVWKVKLKYPDHLHPSHNDYPLCPECRIVKHNELSPHQNKDLIDKLSGAKSLKQKN</sequence>
<name>A0A2Z6S1L7_9GLOM</name>
<dbReference type="AlphaFoldDB" id="A0A2Z6S1L7"/>
<organism evidence="1 2">
    <name type="scientific">Rhizophagus clarus</name>
    <dbReference type="NCBI Taxonomy" id="94130"/>
    <lineage>
        <taxon>Eukaryota</taxon>
        <taxon>Fungi</taxon>
        <taxon>Fungi incertae sedis</taxon>
        <taxon>Mucoromycota</taxon>
        <taxon>Glomeromycotina</taxon>
        <taxon>Glomeromycetes</taxon>
        <taxon>Glomerales</taxon>
        <taxon>Glomeraceae</taxon>
        <taxon>Rhizophagus</taxon>
    </lineage>
</organism>
<reference evidence="1 2" key="1">
    <citation type="submission" date="2017-11" db="EMBL/GenBank/DDBJ databases">
        <title>The genome of Rhizophagus clarus HR1 reveals common genetic basis of auxotrophy among arbuscular mycorrhizal fungi.</title>
        <authorList>
            <person name="Kobayashi Y."/>
        </authorList>
    </citation>
    <scope>NUCLEOTIDE SEQUENCE [LARGE SCALE GENOMIC DNA]</scope>
    <source>
        <strain evidence="1 2">HR1</strain>
    </source>
</reference>
<accession>A0A2Z6S1L7</accession>
<dbReference type="EMBL" id="BEXD01004212">
    <property type="protein sequence ID" value="GBC08381.1"/>
    <property type="molecule type" value="Genomic_DNA"/>
</dbReference>
<protein>
    <submittedName>
        <fullName evidence="1">Uncharacterized protein</fullName>
    </submittedName>
</protein>
<evidence type="ECO:0000313" key="1">
    <source>
        <dbReference type="EMBL" id="GBC08381.1"/>
    </source>
</evidence>
<evidence type="ECO:0000313" key="2">
    <source>
        <dbReference type="Proteomes" id="UP000247702"/>
    </source>
</evidence>
<comment type="caution">
    <text evidence="1">The sequence shown here is derived from an EMBL/GenBank/DDBJ whole genome shotgun (WGS) entry which is preliminary data.</text>
</comment>
<keyword evidence="2" id="KW-1185">Reference proteome</keyword>
<gene>
    <name evidence="1" type="ORF">RclHR1_08070015</name>
</gene>
<dbReference type="Proteomes" id="UP000247702">
    <property type="component" value="Unassembled WGS sequence"/>
</dbReference>
<proteinExistence type="predicted"/>